<accession>A0A4Q1DF76</accession>
<protein>
    <submittedName>
        <fullName evidence="1">DUF4249 domain-containing protein</fullName>
    </submittedName>
</protein>
<proteinExistence type="predicted"/>
<dbReference type="Proteomes" id="UP000290545">
    <property type="component" value="Unassembled WGS sequence"/>
</dbReference>
<evidence type="ECO:0000313" key="1">
    <source>
        <dbReference type="EMBL" id="RXK87289.1"/>
    </source>
</evidence>
<reference evidence="1 2" key="1">
    <citation type="submission" date="2019-01" db="EMBL/GenBank/DDBJ databases">
        <title>Filimonas sp. strain TTM-71.</title>
        <authorList>
            <person name="Chen W.-M."/>
        </authorList>
    </citation>
    <scope>NUCLEOTIDE SEQUENCE [LARGE SCALE GENOMIC DNA]</scope>
    <source>
        <strain evidence="1 2">TTM-71</strain>
    </source>
</reference>
<name>A0A4Q1DF76_9BACT</name>
<dbReference type="RefSeq" id="WP_129003039.1">
    <property type="nucleotide sequence ID" value="NZ_SDHZ01000001.1"/>
</dbReference>
<dbReference type="PROSITE" id="PS51257">
    <property type="entry name" value="PROKAR_LIPOPROTEIN"/>
    <property type="match status" value="1"/>
</dbReference>
<dbReference type="EMBL" id="SDHZ01000001">
    <property type="protein sequence ID" value="RXK87289.1"/>
    <property type="molecule type" value="Genomic_DNA"/>
</dbReference>
<dbReference type="Pfam" id="PF14054">
    <property type="entry name" value="DUF4249"/>
    <property type="match status" value="1"/>
</dbReference>
<dbReference type="InterPro" id="IPR025345">
    <property type="entry name" value="DUF4249"/>
</dbReference>
<gene>
    <name evidence="1" type="ORF">ESB13_11070</name>
</gene>
<dbReference type="OrthoDB" id="637707at2"/>
<organism evidence="1 2">
    <name type="scientific">Filimonas effusa</name>
    <dbReference type="NCBI Taxonomy" id="2508721"/>
    <lineage>
        <taxon>Bacteria</taxon>
        <taxon>Pseudomonadati</taxon>
        <taxon>Bacteroidota</taxon>
        <taxon>Chitinophagia</taxon>
        <taxon>Chitinophagales</taxon>
        <taxon>Chitinophagaceae</taxon>
        <taxon>Filimonas</taxon>
    </lineage>
</organism>
<comment type="caution">
    <text evidence="1">The sequence shown here is derived from an EMBL/GenBank/DDBJ whole genome shotgun (WGS) entry which is preliminary data.</text>
</comment>
<evidence type="ECO:0000313" key="2">
    <source>
        <dbReference type="Proteomes" id="UP000290545"/>
    </source>
</evidence>
<sequence length="266" mass="29787">MKRLLYICLIAVSATSCERVIDINLNSADKKYVIEGNVTEGYGTTTVLISQTKDFDEDNDFSGIEGATVTISDNNGTPVTLLPDGPGVYTTRNIMGQVGHTYSLKVVIGSQEITARSTMPRQVQLEKLTVTEEMLFGELRKYANVSFSDPVGKGNCYRFIQYVNNRKEKTYFVYDDDLTDGKSLDRRLLFFNDNDDEDRNIKSGDMLKVVMQCIDYPMYKYWYSLDASSTGSNQQATPANPVSNLQGDALGYFSAHTVQSLEVQVR</sequence>
<keyword evidence="2" id="KW-1185">Reference proteome</keyword>
<dbReference type="AlphaFoldDB" id="A0A4Q1DF76"/>